<reference evidence="2 3" key="1">
    <citation type="submission" date="2020-05" db="EMBL/GenBank/DDBJ databases">
        <title>Horizontal transmission and recombination maintain forever young bacterial symbiont genomes.</title>
        <authorList>
            <person name="Russell S.L."/>
            <person name="Pepper-Tunick E."/>
            <person name="Svedberg J."/>
            <person name="Byrne A."/>
            <person name="Ruelas Castillo J."/>
            <person name="Vollmers C."/>
            <person name="Beinart R.A."/>
            <person name="Corbett-Detig R."/>
        </authorList>
    </citation>
    <scope>NUCLEOTIDE SEQUENCE [LARGE SCALE GENOMIC DNA]</scope>
    <source>
        <strain evidence="2">455</strain>
    </source>
</reference>
<keyword evidence="1" id="KW-0732">Signal</keyword>
<organism evidence="2 3">
    <name type="scientific">Candidatus Thiodubiliella endoseptemdiera</name>
    <dbReference type="NCBI Taxonomy" id="2738886"/>
    <lineage>
        <taxon>Bacteria</taxon>
        <taxon>Pseudomonadati</taxon>
        <taxon>Pseudomonadota</taxon>
        <taxon>Gammaproteobacteria</taxon>
        <taxon>Candidatus Pseudothioglobaceae</taxon>
        <taxon>Candidatus Thiodubiliella</taxon>
    </lineage>
</organism>
<dbReference type="EMBL" id="JACCHT010000002">
    <property type="protein sequence ID" value="NYT28184.1"/>
    <property type="molecule type" value="Genomic_DNA"/>
</dbReference>
<dbReference type="Proteomes" id="UP000568751">
    <property type="component" value="Unassembled WGS sequence"/>
</dbReference>
<sequence>MDTPSKPTLADIDGDGDLDLVTGEERMAPLNTTTINNLLL</sequence>
<dbReference type="InterPro" id="IPR013517">
    <property type="entry name" value="FG-GAP"/>
</dbReference>
<evidence type="ECO:0000256" key="1">
    <source>
        <dbReference type="ARBA" id="ARBA00022729"/>
    </source>
</evidence>
<evidence type="ECO:0000313" key="3">
    <source>
        <dbReference type="Proteomes" id="UP000568751"/>
    </source>
</evidence>
<comment type="caution">
    <text evidence="2">The sequence shown here is derived from an EMBL/GenBank/DDBJ whole genome shotgun (WGS) entry which is preliminary data.</text>
</comment>
<gene>
    <name evidence="2" type="ORF">H0A76_10025</name>
</gene>
<name>A0A853F2M7_9GAMM</name>
<accession>A0A853F2M7</accession>
<protein>
    <submittedName>
        <fullName evidence="2">FG-GAP repeat protein</fullName>
    </submittedName>
</protein>
<proteinExistence type="predicted"/>
<dbReference type="SUPFAM" id="SSF69318">
    <property type="entry name" value="Integrin alpha N-terminal domain"/>
    <property type="match status" value="1"/>
</dbReference>
<dbReference type="Pfam" id="PF01839">
    <property type="entry name" value="FG-GAP"/>
    <property type="match status" value="1"/>
</dbReference>
<dbReference type="InterPro" id="IPR028994">
    <property type="entry name" value="Integrin_alpha_N"/>
</dbReference>
<dbReference type="AlphaFoldDB" id="A0A853F2M7"/>
<evidence type="ECO:0000313" key="2">
    <source>
        <dbReference type="EMBL" id="NYT28184.1"/>
    </source>
</evidence>